<comment type="caution">
    <text evidence="2">The sequence shown here is derived from an EMBL/GenBank/DDBJ whole genome shotgun (WGS) entry which is preliminary data.</text>
</comment>
<evidence type="ECO:0000313" key="2">
    <source>
        <dbReference type="EMBL" id="MDD2180104.1"/>
    </source>
</evidence>
<name>A0ABT5S2F3_9BURK</name>
<dbReference type="EMBL" id="JAPCKI010000019">
    <property type="protein sequence ID" value="MDD2180104.1"/>
    <property type="molecule type" value="Genomic_DNA"/>
</dbReference>
<dbReference type="Proteomes" id="UP001148932">
    <property type="component" value="Unassembled WGS sequence"/>
</dbReference>
<sequence length="59" mass="6420">MVDESGDPTGFDAQTWLNHWLVGVVPALGDRRPLDVLKEPGGLEVVRSLLMRVQSGAFS</sequence>
<proteinExistence type="predicted"/>
<protein>
    <submittedName>
        <fullName evidence="2">MbcA/ParS/Xre antitoxin family protein</fullName>
    </submittedName>
</protein>
<reference evidence="2" key="1">
    <citation type="submission" date="2022-10" db="EMBL/GenBank/DDBJ databases">
        <title>Description of microaerobic benzene degrading bacteria.</title>
        <authorList>
            <person name="Bedics A."/>
            <person name="Tancsics A."/>
            <person name="Banerjee S."/>
        </authorList>
    </citation>
    <scope>NUCLEOTIDE SEQUENCE</scope>
    <source>
        <strain evidence="2">D2M1</strain>
    </source>
</reference>
<evidence type="ECO:0000259" key="1">
    <source>
        <dbReference type="Pfam" id="PF09722"/>
    </source>
</evidence>
<dbReference type="InterPro" id="IPR024467">
    <property type="entry name" value="Xre/MbcA/ParS-like_toxin-bd"/>
</dbReference>
<feature type="domain" description="Antitoxin Xre/MbcA/ParS-like toxin-binding" evidence="1">
    <location>
        <begin position="15"/>
        <end position="56"/>
    </location>
</feature>
<keyword evidence="3" id="KW-1185">Reference proteome</keyword>
<gene>
    <name evidence="2" type="ORF">OIN59_21920</name>
</gene>
<evidence type="ECO:0000313" key="3">
    <source>
        <dbReference type="Proteomes" id="UP001148932"/>
    </source>
</evidence>
<accession>A0ABT5S2F3</accession>
<organism evidence="2 3">
    <name type="scientific">Acidovorax benzenivorans</name>
    <dbReference type="NCBI Taxonomy" id="2987520"/>
    <lineage>
        <taxon>Bacteria</taxon>
        <taxon>Pseudomonadati</taxon>
        <taxon>Pseudomonadota</taxon>
        <taxon>Betaproteobacteria</taxon>
        <taxon>Burkholderiales</taxon>
        <taxon>Comamonadaceae</taxon>
        <taxon>Acidovorax</taxon>
    </lineage>
</organism>
<dbReference type="Pfam" id="PF09722">
    <property type="entry name" value="Xre_MbcA_ParS_C"/>
    <property type="match status" value="1"/>
</dbReference>